<reference evidence="1" key="2">
    <citation type="journal article" date="2015" name="Fish Shellfish Immunol.">
        <title>Early steps in the European eel (Anguilla anguilla)-Vibrio vulnificus interaction in the gills: Role of the RtxA13 toxin.</title>
        <authorList>
            <person name="Callol A."/>
            <person name="Pajuelo D."/>
            <person name="Ebbesson L."/>
            <person name="Teles M."/>
            <person name="MacKenzie S."/>
            <person name="Amaro C."/>
        </authorList>
    </citation>
    <scope>NUCLEOTIDE SEQUENCE</scope>
</reference>
<organism evidence="1">
    <name type="scientific">Anguilla anguilla</name>
    <name type="common">European freshwater eel</name>
    <name type="synonym">Muraena anguilla</name>
    <dbReference type="NCBI Taxonomy" id="7936"/>
    <lineage>
        <taxon>Eukaryota</taxon>
        <taxon>Metazoa</taxon>
        <taxon>Chordata</taxon>
        <taxon>Craniata</taxon>
        <taxon>Vertebrata</taxon>
        <taxon>Euteleostomi</taxon>
        <taxon>Actinopterygii</taxon>
        <taxon>Neopterygii</taxon>
        <taxon>Teleostei</taxon>
        <taxon>Anguilliformes</taxon>
        <taxon>Anguillidae</taxon>
        <taxon>Anguilla</taxon>
    </lineage>
</organism>
<reference evidence="1" key="1">
    <citation type="submission" date="2014-11" db="EMBL/GenBank/DDBJ databases">
        <authorList>
            <person name="Amaro Gonzalez C."/>
        </authorList>
    </citation>
    <scope>NUCLEOTIDE SEQUENCE</scope>
</reference>
<name>A0A0E9TEQ7_ANGAN</name>
<sequence>MQPKCRVHCKGENDNLTC</sequence>
<proteinExistence type="predicted"/>
<evidence type="ECO:0000313" key="1">
    <source>
        <dbReference type="EMBL" id="JAH52169.1"/>
    </source>
</evidence>
<accession>A0A0E9TEQ7</accession>
<dbReference type="EMBL" id="GBXM01056408">
    <property type="protein sequence ID" value="JAH52169.1"/>
    <property type="molecule type" value="Transcribed_RNA"/>
</dbReference>
<protein>
    <submittedName>
        <fullName evidence="1">Uncharacterized protein</fullName>
    </submittedName>
</protein>
<dbReference type="AlphaFoldDB" id="A0A0E9TEQ7"/>